<organism evidence="1 2">
    <name type="scientific">Bosea vaviloviae</name>
    <dbReference type="NCBI Taxonomy" id="1526658"/>
    <lineage>
        <taxon>Bacteria</taxon>
        <taxon>Pseudomonadati</taxon>
        <taxon>Pseudomonadota</taxon>
        <taxon>Alphaproteobacteria</taxon>
        <taxon>Hyphomicrobiales</taxon>
        <taxon>Boseaceae</taxon>
        <taxon>Bosea</taxon>
    </lineage>
</organism>
<name>A0A0N1N292_9HYPH</name>
<evidence type="ECO:0000313" key="1">
    <source>
        <dbReference type="EMBL" id="KPH82820.1"/>
    </source>
</evidence>
<dbReference type="Proteomes" id="UP000037822">
    <property type="component" value="Unassembled WGS sequence"/>
</dbReference>
<sequence>MSVLIKDAETDRLIRDVAMRTGETMTQAVRTAMQERLDRLPEPARAGRLDRAKIDAYLAEIDALPKNTMHLTDDEIIGYDEIGVPR</sequence>
<dbReference type="EMBL" id="LGSZ01000010">
    <property type="protein sequence ID" value="KPH82820.1"/>
    <property type="molecule type" value="Genomic_DNA"/>
</dbReference>
<dbReference type="OrthoDB" id="495439at2"/>
<dbReference type="InterPro" id="IPR011660">
    <property type="entry name" value="VapB-like"/>
</dbReference>
<dbReference type="PATRIC" id="fig|1526658.3.peg.1819"/>
<dbReference type="RefSeq" id="WP_082364917.1">
    <property type="nucleotide sequence ID" value="NZ_LGSZ01000010.1"/>
</dbReference>
<dbReference type="AlphaFoldDB" id="A0A0N1N292"/>
<keyword evidence="2" id="KW-1185">Reference proteome</keyword>
<accession>A0A0N1N292</accession>
<evidence type="ECO:0008006" key="3">
    <source>
        <dbReference type="Google" id="ProtNLM"/>
    </source>
</evidence>
<proteinExistence type="predicted"/>
<comment type="caution">
    <text evidence="1">The sequence shown here is derived from an EMBL/GenBank/DDBJ whole genome shotgun (WGS) entry which is preliminary data.</text>
</comment>
<reference evidence="1 2" key="1">
    <citation type="submission" date="2015-07" db="EMBL/GenBank/DDBJ databases">
        <title>Whole genome sequencing of Bosea vaviloviae isolated from cave pool.</title>
        <authorList>
            <person name="Tan N.E.H."/>
            <person name="Lee Y.P."/>
            <person name="Gan H.M."/>
            <person name="Barton H."/>
            <person name="Savka M.A."/>
        </authorList>
    </citation>
    <scope>NUCLEOTIDE SEQUENCE [LARGE SCALE GENOMIC DNA]</scope>
    <source>
        <strain evidence="1 2">SD260</strain>
    </source>
</reference>
<gene>
    <name evidence="1" type="ORF">AE618_01785</name>
</gene>
<dbReference type="Pfam" id="PF07704">
    <property type="entry name" value="PSK_trans_fac"/>
    <property type="match status" value="1"/>
</dbReference>
<protein>
    <recommendedName>
        <fullName evidence="3">Transcription factor</fullName>
    </recommendedName>
</protein>
<evidence type="ECO:0000313" key="2">
    <source>
        <dbReference type="Proteomes" id="UP000037822"/>
    </source>
</evidence>